<dbReference type="SUPFAM" id="SSF54928">
    <property type="entry name" value="RNA-binding domain, RBD"/>
    <property type="match status" value="1"/>
</dbReference>
<comment type="caution">
    <text evidence="5">The sequence shown here is derived from an EMBL/GenBank/DDBJ whole genome shotgun (WGS) entry which is preliminary data.</text>
</comment>
<protein>
    <recommendedName>
        <fullName evidence="7">YTH domain-containing protein</fullName>
    </recommendedName>
</protein>
<evidence type="ECO:0000313" key="5">
    <source>
        <dbReference type="EMBL" id="EXJ90083.1"/>
    </source>
</evidence>
<dbReference type="RefSeq" id="XP_007731480.1">
    <property type="nucleotide sequence ID" value="XM_007733290.1"/>
</dbReference>
<dbReference type="GeneID" id="19167280"/>
<keyword evidence="1" id="KW-0694">RNA-binding</keyword>
<dbReference type="CDD" id="cd21134">
    <property type="entry name" value="YTH"/>
    <property type="match status" value="1"/>
</dbReference>
<dbReference type="OrthoDB" id="306690at2759"/>
<dbReference type="EMBL" id="AMGY01000002">
    <property type="protein sequence ID" value="EXJ90083.1"/>
    <property type="molecule type" value="Genomic_DNA"/>
</dbReference>
<feature type="domain" description="RRM" evidence="3">
    <location>
        <begin position="9"/>
        <end position="96"/>
    </location>
</feature>
<dbReference type="InterPro" id="IPR045168">
    <property type="entry name" value="YTH_prot"/>
</dbReference>
<evidence type="ECO:0000313" key="6">
    <source>
        <dbReference type="Proteomes" id="UP000019478"/>
    </source>
</evidence>
<dbReference type="PROSITE" id="PS50882">
    <property type="entry name" value="YTH"/>
    <property type="match status" value="1"/>
</dbReference>
<evidence type="ECO:0000256" key="1">
    <source>
        <dbReference type="PROSITE-ProRule" id="PRU00176"/>
    </source>
</evidence>
<feature type="domain" description="YTH" evidence="4">
    <location>
        <begin position="136"/>
        <end position="271"/>
    </location>
</feature>
<sequence length="450" mass="50105">MTSKYWGDYALWVGNIPPQATVMSLRDYFIEPSVQALLSISYNPDARYAFVNFSTEASRFRAIEHAACHLFQDRRLDCRIRQGTTSRSTKVNYGLNQPGKGSIAIAIYRDNPNDPVQDAEQISHYPEADRSQYAKAKYFIVKSSSAQALSQSLESGQWFVPHRHIKRLNHAFQTASKVYFIFSINGSRRFFGYAAMKSEIQPAVEMFDQSNDTHKVPLSALDLIPDSLVSTETETETNSEPSLGSRSRTPSLTSSSSSSDSSLGSIYYEPERRRIVWEAPHHDLTSPVAAAEEQEQSCGFRNPRTCPSPASTVGEERLRWTDLPTPRMGEAHLRLTDIPTPTPGSTLPTQVAAPFSPFSAFSPFKAEESSQSISRPSRIPFSSPCQVKWLSVQNVSFNVVKGLKNRWNGNKEVYIARNVTAVEPSAGATLLEILDSFKGLSRTVTSWPGL</sequence>
<accession>W9YC34</accession>
<dbReference type="Pfam" id="PF04146">
    <property type="entry name" value="YTH"/>
    <property type="match status" value="1"/>
</dbReference>
<dbReference type="PROSITE" id="PS50102">
    <property type="entry name" value="RRM"/>
    <property type="match status" value="1"/>
</dbReference>
<dbReference type="Gene3D" id="3.10.590.10">
    <property type="entry name" value="ph1033 like domains"/>
    <property type="match status" value="2"/>
</dbReference>
<gene>
    <name evidence="5" type="ORF">A1O3_03152</name>
</gene>
<dbReference type="AlphaFoldDB" id="W9YC34"/>
<dbReference type="GO" id="GO:1990247">
    <property type="term" value="F:N6-methyladenosine-containing RNA reader activity"/>
    <property type="evidence" value="ECO:0007669"/>
    <property type="project" value="TreeGrafter"/>
</dbReference>
<dbReference type="InterPro" id="IPR012677">
    <property type="entry name" value="Nucleotide-bd_a/b_plait_sf"/>
</dbReference>
<evidence type="ECO:0008006" key="7">
    <source>
        <dbReference type="Google" id="ProtNLM"/>
    </source>
</evidence>
<dbReference type="InterPro" id="IPR000504">
    <property type="entry name" value="RRM_dom"/>
</dbReference>
<proteinExistence type="predicted"/>
<dbReference type="CDD" id="cd00590">
    <property type="entry name" value="RRM_SF"/>
    <property type="match status" value="1"/>
</dbReference>
<dbReference type="HOGENOM" id="CLU_011694_4_2_1"/>
<dbReference type="GO" id="GO:0005654">
    <property type="term" value="C:nucleoplasm"/>
    <property type="evidence" value="ECO:0007669"/>
    <property type="project" value="TreeGrafter"/>
</dbReference>
<dbReference type="SMART" id="SM00360">
    <property type="entry name" value="RRM"/>
    <property type="match status" value="1"/>
</dbReference>
<dbReference type="InterPro" id="IPR035979">
    <property type="entry name" value="RBD_domain_sf"/>
</dbReference>
<feature type="region of interest" description="Disordered" evidence="2">
    <location>
        <begin position="230"/>
        <end position="264"/>
    </location>
</feature>
<dbReference type="GO" id="GO:0000381">
    <property type="term" value="P:regulation of alternative mRNA splicing, via spliceosome"/>
    <property type="evidence" value="ECO:0007669"/>
    <property type="project" value="TreeGrafter"/>
</dbReference>
<dbReference type="GO" id="GO:0000398">
    <property type="term" value="P:mRNA splicing, via spliceosome"/>
    <property type="evidence" value="ECO:0007669"/>
    <property type="project" value="TreeGrafter"/>
</dbReference>
<dbReference type="Pfam" id="PF25701">
    <property type="entry name" value="RRM_YTH1"/>
    <property type="match status" value="1"/>
</dbReference>
<evidence type="ECO:0000259" key="4">
    <source>
        <dbReference type="PROSITE" id="PS50882"/>
    </source>
</evidence>
<organism evidence="5 6">
    <name type="scientific">Capronia epimyces CBS 606.96</name>
    <dbReference type="NCBI Taxonomy" id="1182542"/>
    <lineage>
        <taxon>Eukaryota</taxon>
        <taxon>Fungi</taxon>
        <taxon>Dikarya</taxon>
        <taxon>Ascomycota</taxon>
        <taxon>Pezizomycotina</taxon>
        <taxon>Eurotiomycetes</taxon>
        <taxon>Chaetothyriomycetidae</taxon>
        <taxon>Chaetothyriales</taxon>
        <taxon>Herpotrichiellaceae</taxon>
        <taxon>Capronia</taxon>
    </lineage>
</organism>
<evidence type="ECO:0000259" key="3">
    <source>
        <dbReference type="PROSITE" id="PS50102"/>
    </source>
</evidence>
<dbReference type="Proteomes" id="UP000019478">
    <property type="component" value="Unassembled WGS sequence"/>
</dbReference>
<dbReference type="PANTHER" id="PTHR12357:SF3">
    <property type="entry name" value="YTH DOMAIN-CONTAINING PROTEIN 1"/>
    <property type="match status" value="1"/>
</dbReference>
<dbReference type="eggNOG" id="KOG1902">
    <property type="taxonomic scope" value="Eukaryota"/>
</dbReference>
<keyword evidence="6" id="KW-1185">Reference proteome</keyword>
<evidence type="ECO:0000256" key="2">
    <source>
        <dbReference type="SAM" id="MobiDB-lite"/>
    </source>
</evidence>
<dbReference type="PANTHER" id="PTHR12357">
    <property type="entry name" value="YTH YT521-B HOMOLOGY DOMAIN-CONTAINING"/>
    <property type="match status" value="1"/>
</dbReference>
<dbReference type="InterPro" id="IPR007275">
    <property type="entry name" value="YTH_domain"/>
</dbReference>
<dbReference type="InterPro" id="IPR057720">
    <property type="entry name" value="RRM_YTH1"/>
</dbReference>
<dbReference type="STRING" id="1182542.W9YC34"/>
<name>W9YC34_9EURO</name>
<dbReference type="Gene3D" id="3.30.70.330">
    <property type="match status" value="1"/>
</dbReference>
<dbReference type="GO" id="GO:0003729">
    <property type="term" value="F:mRNA binding"/>
    <property type="evidence" value="ECO:0007669"/>
    <property type="project" value="TreeGrafter"/>
</dbReference>
<reference evidence="5 6" key="1">
    <citation type="submission" date="2013-03" db="EMBL/GenBank/DDBJ databases">
        <title>The Genome Sequence of Capronia epimyces CBS 606.96.</title>
        <authorList>
            <consortium name="The Broad Institute Genomics Platform"/>
            <person name="Cuomo C."/>
            <person name="de Hoog S."/>
            <person name="Gorbushina A."/>
            <person name="Walker B."/>
            <person name="Young S.K."/>
            <person name="Zeng Q."/>
            <person name="Gargeya S."/>
            <person name="Fitzgerald M."/>
            <person name="Haas B."/>
            <person name="Abouelleil A."/>
            <person name="Allen A.W."/>
            <person name="Alvarado L."/>
            <person name="Arachchi H.M."/>
            <person name="Berlin A.M."/>
            <person name="Chapman S.B."/>
            <person name="Gainer-Dewar J."/>
            <person name="Goldberg J."/>
            <person name="Griggs A."/>
            <person name="Gujja S."/>
            <person name="Hansen M."/>
            <person name="Howarth C."/>
            <person name="Imamovic A."/>
            <person name="Ireland A."/>
            <person name="Larimer J."/>
            <person name="McCowan C."/>
            <person name="Murphy C."/>
            <person name="Pearson M."/>
            <person name="Poon T.W."/>
            <person name="Priest M."/>
            <person name="Roberts A."/>
            <person name="Saif S."/>
            <person name="Shea T."/>
            <person name="Sisk P."/>
            <person name="Sykes S."/>
            <person name="Wortman J."/>
            <person name="Nusbaum C."/>
            <person name="Birren B."/>
        </authorList>
    </citation>
    <scope>NUCLEOTIDE SEQUENCE [LARGE SCALE GENOMIC DNA]</scope>
    <source>
        <strain evidence="5 6">CBS 606.96</strain>
    </source>
</reference>